<evidence type="ECO:0000313" key="2">
    <source>
        <dbReference type="EMBL" id="MBH8559034.1"/>
    </source>
</evidence>
<protein>
    <submittedName>
        <fullName evidence="2">T9SS type A sorting domain-containing protein</fullName>
    </submittedName>
</protein>
<feature type="chain" id="PRO_5046463160" evidence="1">
    <location>
        <begin position="26"/>
        <end position="660"/>
    </location>
</feature>
<dbReference type="RefSeq" id="WP_198075882.1">
    <property type="nucleotide sequence ID" value="NZ_JAEDAE010000005.1"/>
</dbReference>
<dbReference type="Gene3D" id="2.60.120.260">
    <property type="entry name" value="Galactose-binding domain-like"/>
    <property type="match status" value="1"/>
</dbReference>
<evidence type="ECO:0000313" key="3">
    <source>
        <dbReference type="Proteomes" id="UP000625631"/>
    </source>
</evidence>
<dbReference type="Proteomes" id="UP000625631">
    <property type="component" value="Unassembled WGS sequence"/>
</dbReference>
<accession>A0ABS0Q8N0</accession>
<evidence type="ECO:0000256" key="1">
    <source>
        <dbReference type="SAM" id="SignalP"/>
    </source>
</evidence>
<feature type="signal peptide" evidence="1">
    <location>
        <begin position="1"/>
        <end position="25"/>
    </location>
</feature>
<gene>
    <name evidence="2" type="ORF">I7X13_13295</name>
</gene>
<keyword evidence="3" id="KW-1185">Reference proteome</keyword>
<organism evidence="2 3">
    <name type="scientific">Hymenobacter negativus</name>
    <dbReference type="NCBI Taxonomy" id="2795026"/>
    <lineage>
        <taxon>Bacteria</taxon>
        <taxon>Pseudomonadati</taxon>
        <taxon>Bacteroidota</taxon>
        <taxon>Cytophagia</taxon>
        <taxon>Cytophagales</taxon>
        <taxon>Hymenobacteraceae</taxon>
        <taxon>Hymenobacter</taxon>
    </lineage>
</organism>
<reference evidence="2 3" key="1">
    <citation type="submission" date="2020-12" db="EMBL/GenBank/DDBJ databases">
        <title>Hymenobacter sp.</title>
        <authorList>
            <person name="Kim M.K."/>
        </authorList>
    </citation>
    <scope>NUCLEOTIDE SEQUENCE [LARGE SCALE GENOMIC DNA]</scope>
    <source>
        <strain evidence="2 3">BT442</strain>
    </source>
</reference>
<keyword evidence="1" id="KW-0732">Signal</keyword>
<dbReference type="InterPro" id="IPR026444">
    <property type="entry name" value="Secre_tail"/>
</dbReference>
<sequence length="660" mass="70192">MMTRFHTLSRLLLPALLLSAGTAAAQLSPSEPLSADPGRAAFAPTAASRAQLRGTAALTLPFFDDFTTPLNGAPNPLKWMPTGGAFVSNRLAIQPLTRGAATLDGLRANGQSYSGQVNSVYGPIDSLVSQPIGLGGLTANDKVALSFAWQAGSIVSAPNSNGSTTPVRLELFVKTDANAWEQVWVYNAQRVRTGFRQQVVLLNQAKYLHGNFQFMFVASGNNSDNHDNWSVDYVLLDRGRTAGLADTTFQDSGAGGGLTGGNPSGGMRSPLRRFASMPVWQFNAATPPSSELAASLGVNYSNLRSSLAPLNVNVLGTVQQLPAGPVIGTWLQRSLPLSTLPRLTPVTGAASAVAPPATPDAKRLRYTMALNSQEQNPLTLPNDTIYRDVELANYYAYDDGTAESFTNLLPYPTGQQSAFAYRFDLNQPDYVRGLRLYPVYPGSTAAAGNRTFDFDARPVTISVWGDLNGRPDPTPRASKTATIPAAANIPAGWQYYQIDFDQPVPVSGIFYVGFSQPSTSAGRILPYGLDLNSSFPAQHLVRRDNAGVWDTTNFASGRGALMMRPVMTNNVATATTAGRAAAAYSLYPNPAGHAHGTVSIAGPGFERAALLDAMGRVVWEQPAAQAGNTTLPLPALPAGLYTVRLTLADGRTIGRKLVLE</sequence>
<proteinExistence type="predicted"/>
<comment type="caution">
    <text evidence="2">The sequence shown here is derived from an EMBL/GenBank/DDBJ whole genome shotgun (WGS) entry which is preliminary data.</text>
</comment>
<name>A0ABS0Q8N0_9BACT</name>
<dbReference type="NCBIfam" id="TIGR04183">
    <property type="entry name" value="Por_Secre_tail"/>
    <property type="match status" value="1"/>
</dbReference>
<dbReference type="EMBL" id="JAEDAE010000005">
    <property type="protein sequence ID" value="MBH8559034.1"/>
    <property type="molecule type" value="Genomic_DNA"/>
</dbReference>